<protein>
    <recommendedName>
        <fullName evidence="5">polypeptide N-acetylgalactosaminyltransferase</fullName>
        <ecNumber evidence="5">2.4.1.41</ecNumber>
    </recommendedName>
</protein>
<evidence type="ECO:0000313" key="20">
    <source>
        <dbReference type="Proteomes" id="UP001178508"/>
    </source>
</evidence>
<evidence type="ECO:0000313" key="19">
    <source>
        <dbReference type="EMBL" id="CAJ1084817.1"/>
    </source>
</evidence>
<dbReference type="PANTHER" id="PTHR11675:SF33">
    <property type="entry name" value="POLYPEPTIDE N-ACETYLGALACTOSAMINYLTRANSFERASE 3"/>
    <property type="match status" value="1"/>
</dbReference>
<feature type="domain" description="Ricin B lectin" evidence="18">
    <location>
        <begin position="1006"/>
        <end position="1133"/>
    </location>
</feature>
<accession>A0AAV1HFG2</accession>
<feature type="region of interest" description="Disordered" evidence="17">
    <location>
        <begin position="608"/>
        <end position="644"/>
    </location>
</feature>
<dbReference type="SUPFAM" id="SSF50370">
    <property type="entry name" value="Ricin B-like lectins"/>
    <property type="match status" value="1"/>
</dbReference>
<reference evidence="19" key="1">
    <citation type="submission" date="2023-08" db="EMBL/GenBank/DDBJ databases">
        <authorList>
            <person name="Alioto T."/>
            <person name="Alioto T."/>
            <person name="Gomez Garrido J."/>
        </authorList>
    </citation>
    <scope>NUCLEOTIDE SEQUENCE</scope>
</reference>
<feature type="region of interest" description="Disordered" evidence="17">
    <location>
        <begin position="72"/>
        <end position="99"/>
    </location>
</feature>
<evidence type="ECO:0000259" key="18">
    <source>
        <dbReference type="SMART" id="SM00458"/>
    </source>
</evidence>
<dbReference type="Pfam" id="PF00652">
    <property type="entry name" value="Ricin_B_lectin"/>
    <property type="match status" value="1"/>
</dbReference>
<keyword evidence="9" id="KW-0479">Metal-binding</keyword>
<evidence type="ECO:0000256" key="5">
    <source>
        <dbReference type="ARBA" id="ARBA00012644"/>
    </source>
</evidence>
<dbReference type="CDD" id="cd02510">
    <property type="entry name" value="pp-GalNAc-T"/>
    <property type="match status" value="2"/>
</dbReference>
<dbReference type="Proteomes" id="UP001178508">
    <property type="component" value="Chromosome 22"/>
</dbReference>
<evidence type="ECO:0000256" key="9">
    <source>
        <dbReference type="ARBA" id="ARBA00022723"/>
    </source>
</evidence>
<keyword evidence="7" id="KW-0808">Transferase</keyword>
<dbReference type="InterPro" id="IPR029044">
    <property type="entry name" value="Nucleotide-diphossugar_trans"/>
</dbReference>
<dbReference type="PROSITE" id="PS50231">
    <property type="entry name" value="RICIN_B_LECTIN"/>
    <property type="match status" value="1"/>
</dbReference>
<name>A0AAV1HFG2_XYRNO</name>
<dbReference type="GO" id="GO:0046872">
    <property type="term" value="F:metal ion binding"/>
    <property type="evidence" value="ECO:0007669"/>
    <property type="project" value="UniProtKB-KW"/>
</dbReference>
<keyword evidence="12" id="KW-1133">Transmembrane helix</keyword>
<evidence type="ECO:0000256" key="17">
    <source>
        <dbReference type="SAM" id="MobiDB-lite"/>
    </source>
</evidence>
<dbReference type="EMBL" id="OY660885">
    <property type="protein sequence ID" value="CAJ1084817.1"/>
    <property type="molecule type" value="Genomic_DNA"/>
</dbReference>
<comment type="cofactor">
    <cofactor evidence="1">
        <name>Mn(2+)</name>
        <dbReference type="ChEBI" id="CHEBI:29035"/>
    </cofactor>
</comment>
<evidence type="ECO:0000256" key="7">
    <source>
        <dbReference type="ARBA" id="ARBA00022679"/>
    </source>
</evidence>
<keyword evidence="11" id="KW-0735">Signal-anchor</keyword>
<dbReference type="InterPro" id="IPR045885">
    <property type="entry name" value="GalNAc-T"/>
</dbReference>
<evidence type="ECO:0000256" key="3">
    <source>
        <dbReference type="ARBA" id="ARBA00004922"/>
    </source>
</evidence>
<evidence type="ECO:0000256" key="10">
    <source>
        <dbReference type="ARBA" id="ARBA00022734"/>
    </source>
</evidence>
<evidence type="ECO:0000256" key="1">
    <source>
        <dbReference type="ARBA" id="ARBA00001936"/>
    </source>
</evidence>
<evidence type="ECO:0000256" key="2">
    <source>
        <dbReference type="ARBA" id="ARBA00004323"/>
    </source>
</evidence>
<evidence type="ECO:0000256" key="6">
    <source>
        <dbReference type="ARBA" id="ARBA00022676"/>
    </source>
</evidence>
<comment type="subcellular location">
    <subcellularLocation>
        <location evidence="2">Golgi apparatus membrane</location>
        <topology evidence="2">Single-pass type II membrane protein</topology>
    </subcellularLocation>
</comment>
<dbReference type="SMART" id="SM00458">
    <property type="entry name" value="RICIN"/>
    <property type="match status" value="1"/>
</dbReference>
<keyword evidence="8" id="KW-0812">Transmembrane</keyword>
<dbReference type="GO" id="GO:0004653">
    <property type="term" value="F:polypeptide N-acetylgalactosaminyltransferase activity"/>
    <property type="evidence" value="ECO:0007669"/>
    <property type="project" value="UniProtKB-EC"/>
</dbReference>
<dbReference type="InterPro" id="IPR001173">
    <property type="entry name" value="Glyco_trans_2-like"/>
</dbReference>
<dbReference type="PANTHER" id="PTHR11675">
    <property type="entry name" value="N-ACETYLGALACTOSAMINYLTRANSFERASE"/>
    <property type="match status" value="1"/>
</dbReference>
<comment type="pathway">
    <text evidence="3">Protein modification; protein glycosylation.</text>
</comment>
<dbReference type="AlphaFoldDB" id="A0AAV1HFG2"/>
<dbReference type="Gene3D" id="3.90.550.10">
    <property type="entry name" value="Spore Coat Polysaccharide Biosynthesis Protein SpsA, Chain A"/>
    <property type="match status" value="2"/>
</dbReference>
<dbReference type="InterPro" id="IPR035992">
    <property type="entry name" value="Ricin_B-like_lectins"/>
</dbReference>
<gene>
    <name evidence="19" type="ORF">XNOV1_A013360</name>
</gene>
<dbReference type="SUPFAM" id="SSF53448">
    <property type="entry name" value="Nucleotide-diphospho-sugar transferases"/>
    <property type="match status" value="2"/>
</dbReference>
<evidence type="ECO:0000256" key="11">
    <source>
        <dbReference type="ARBA" id="ARBA00022968"/>
    </source>
</evidence>
<dbReference type="FunFam" id="3.90.550.10:FF:000021">
    <property type="entry name" value="Polypeptide N-acetylgalactosaminyltransferase"/>
    <property type="match status" value="2"/>
</dbReference>
<comment type="similarity">
    <text evidence="4">Belongs to the glycosyltransferase 2 family. GalNAc-T subfamily.</text>
</comment>
<dbReference type="Gene3D" id="2.80.10.50">
    <property type="match status" value="1"/>
</dbReference>
<evidence type="ECO:0000256" key="13">
    <source>
        <dbReference type="ARBA" id="ARBA00023034"/>
    </source>
</evidence>
<dbReference type="Pfam" id="PF00535">
    <property type="entry name" value="Glycos_transf_2"/>
    <property type="match status" value="2"/>
</dbReference>
<evidence type="ECO:0000256" key="16">
    <source>
        <dbReference type="ARBA" id="ARBA00023211"/>
    </source>
</evidence>
<dbReference type="EC" id="2.4.1.41" evidence="5"/>
<keyword evidence="13" id="KW-0333">Golgi apparatus</keyword>
<evidence type="ECO:0000256" key="4">
    <source>
        <dbReference type="ARBA" id="ARBA00005680"/>
    </source>
</evidence>
<keyword evidence="16" id="KW-0464">Manganese</keyword>
<dbReference type="GO" id="GO:0016266">
    <property type="term" value="P:protein O-linked glycosylation via N-acetyl-galactosamine"/>
    <property type="evidence" value="ECO:0007669"/>
    <property type="project" value="UniProtKB-ARBA"/>
</dbReference>
<keyword evidence="15" id="KW-1015">Disulfide bond</keyword>
<keyword evidence="20" id="KW-1185">Reference proteome</keyword>
<keyword evidence="10" id="KW-0430">Lectin</keyword>
<organism evidence="19 20">
    <name type="scientific">Xyrichtys novacula</name>
    <name type="common">Pearly razorfish</name>
    <name type="synonym">Hemipteronotus novacula</name>
    <dbReference type="NCBI Taxonomy" id="13765"/>
    <lineage>
        <taxon>Eukaryota</taxon>
        <taxon>Metazoa</taxon>
        <taxon>Chordata</taxon>
        <taxon>Craniata</taxon>
        <taxon>Vertebrata</taxon>
        <taxon>Euteleostomi</taxon>
        <taxon>Actinopterygii</taxon>
        <taxon>Neopterygii</taxon>
        <taxon>Teleostei</taxon>
        <taxon>Neoteleostei</taxon>
        <taxon>Acanthomorphata</taxon>
        <taxon>Eupercaria</taxon>
        <taxon>Labriformes</taxon>
        <taxon>Labridae</taxon>
        <taxon>Xyrichtys</taxon>
    </lineage>
</organism>
<sequence>MPKVGCQLTFLVKGSFILVLLSILFEIVHPVNLHQPSSSHAAGVARLKETTLLPSSPYCAHGFYTKEELKPHLERPPQDPTAQGVNGEPFESWHLTPEEEEAESQGYERNIFNQFASDRISLHRDLGSDTRHPDCLKQKFPRCPGLPTTSVIIVFHNEAWSTLLRTVYSVLHTAPAAVLTEILLVDDASTHDHLKTRLDEYVKQLKIVRVLRQRERKGLTPARLLGAKSAKGEVLTFLDAHCECFPGWLEPLLARIAEEPTAVVSPHIAGINRHDLEFDKPDPALRHARGKFDWTLTFRWEVVPEEEQERRKNETDPIRTPTFAGGLFSISKLYFEHLGTYDDQMEFWGGENLEMSFRVWQCGGQLEILPCSVVGHIHRPHNPYPFPDSFTVITRNLVRLAEVWMDDYKWIFYRTNRKAASIYEEKSFGNLTERHELRRRLKCKSFSWYLDNIYPEAYVPDIMPSRFGRLENIGWSCCLDATDDALTLDYVFECNSECSQQLPSEGERNHSRCQPNVDLHKATCPFSFVFSKSCPLHTMPKVGCQLTFPVKGSFILVLLSILFEIVHSVNLHQPSSSHAAGVARLKETTLLPSSPYCAHGFYTDEELKPHLERPPQNPTAQGANGKPFKSWHLTPEEEEEESQGYERNIFNQFASDRISLHRDLGSDTRHPDCLKQKFLRCPGLPTTSVIIVFHNEAWSTLLRTVYSVLHTAPAAVLTEILLVDDASTHDHLKTRLDEYVQQLKIVRVLRQRERKGRTAARLLGAKSARGEVLTFLDSHCECFPGWLEPLLARIAEEPTAVVSPDIASIDRHNLEFDKPDPAFRHNRGKFDWTLWFRWEVVPEEEQERRKNETDPIRTPTFAGLIFSISKLYFEHLGTYDDQMEFWGGENLEMSFRVWQCGGQLEIIPCSVVGYIFRPHNPYPFPNSSIVITRDLVRLAEVWMDDYKWVFYRTNREAASIYEEKSFGNLTERHELRRRLKCKSFSWYLDNIYPEAYVPDIMPSRFGRLENIGWSCCLDATDDATDDVLSLDYIFKCNSECSQQYFELTSQLELRLSRDLDKCLHATSGSVLVSLKSCHLKGKGTTAAVNQMWIYTKKNQLMNLLTRECLTGINGVVLMTTCDVNKLNQKWIFNRP</sequence>
<dbReference type="GO" id="GO:0000139">
    <property type="term" value="C:Golgi membrane"/>
    <property type="evidence" value="ECO:0007669"/>
    <property type="project" value="UniProtKB-SubCell"/>
</dbReference>
<proteinExistence type="inferred from homology"/>
<evidence type="ECO:0000256" key="14">
    <source>
        <dbReference type="ARBA" id="ARBA00023136"/>
    </source>
</evidence>
<dbReference type="InterPro" id="IPR000772">
    <property type="entry name" value="Ricin_B_lectin"/>
</dbReference>
<evidence type="ECO:0000256" key="15">
    <source>
        <dbReference type="ARBA" id="ARBA00023157"/>
    </source>
</evidence>
<keyword evidence="6" id="KW-0328">Glycosyltransferase</keyword>
<evidence type="ECO:0000256" key="12">
    <source>
        <dbReference type="ARBA" id="ARBA00022989"/>
    </source>
</evidence>
<evidence type="ECO:0000256" key="8">
    <source>
        <dbReference type="ARBA" id="ARBA00022692"/>
    </source>
</evidence>
<dbReference type="GO" id="GO:0030246">
    <property type="term" value="F:carbohydrate binding"/>
    <property type="evidence" value="ECO:0007669"/>
    <property type="project" value="UniProtKB-KW"/>
</dbReference>
<keyword evidence="14" id="KW-0472">Membrane</keyword>